<name>A0ABP8LKM8_9BACT</name>
<evidence type="ECO:0000313" key="3">
    <source>
        <dbReference type="Proteomes" id="UP001500552"/>
    </source>
</evidence>
<proteinExistence type="predicted"/>
<keyword evidence="3" id="KW-1185">Reference proteome</keyword>
<sequence>MIEKDILLDNLSKIEHLTFRCECCKKGVKLLDQSKYFESESEFSRSEFTEEVNGFKTKIHRRFSAGFICSNPECGDISIFVGDKNSVLKLEEGICQGKVTQFPVHHDKITIYDIIPTLNLFDIKSYSFKAEASALEGELEEAFSIFWRNADCCGMKIRSVLEVVMDDNGIDKTHIPMSGKNKGKVTTYNLYERIELFHDKYPNEDLKAVLNNLRKLGNIGSHPRENLTREKLVFMLETLECILNQLYTDNRKKLVELDKKLIEFMTNTQFN</sequence>
<protein>
    <recommendedName>
        <fullName evidence="1">DUF4145 domain-containing protein</fullName>
    </recommendedName>
</protein>
<accession>A0ABP8LKM8</accession>
<dbReference type="Proteomes" id="UP001500552">
    <property type="component" value="Unassembled WGS sequence"/>
</dbReference>
<organism evidence="2 3">
    <name type="scientific">Pontibacter saemangeumensis</name>
    <dbReference type="NCBI Taxonomy" id="1084525"/>
    <lineage>
        <taxon>Bacteria</taxon>
        <taxon>Pseudomonadati</taxon>
        <taxon>Bacteroidota</taxon>
        <taxon>Cytophagia</taxon>
        <taxon>Cytophagales</taxon>
        <taxon>Hymenobacteraceae</taxon>
        <taxon>Pontibacter</taxon>
    </lineage>
</organism>
<gene>
    <name evidence="2" type="ORF">GCM10023188_16210</name>
</gene>
<evidence type="ECO:0000313" key="2">
    <source>
        <dbReference type="EMBL" id="GAA4430066.1"/>
    </source>
</evidence>
<dbReference type="Pfam" id="PF13643">
    <property type="entry name" value="DUF4145"/>
    <property type="match status" value="1"/>
</dbReference>
<comment type="caution">
    <text evidence="2">The sequence shown here is derived from an EMBL/GenBank/DDBJ whole genome shotgun (WGS) entry which is preliminary data.</text>
</comment>
<dbReference type="RefSeq" id="WP_345158188.1">
    <property type="nucleotide sequence ID" value="NZ_BAABHC010000006.1"/>
</dbReference>
<evidence type="ECO:0000259" key="1">
    <source>
        <dbReference type="Pfam" id="PF13643"/>
    </source>
</evidence>
<feature type="domain" description="DUF4145" evidence="1">
    <location>
        <begin position="140"/>
        <end position="239"/>
    </location>
</feature>
<dbReference type="EMBL" id="BAABHC010000006">
    <property type="protein sequence ID" value="GAA4430066.1"/>
    <property type="molecule type" value="Genomic_DNA"/>
</dbReference>
<reference evidence="3" key="1">
    <citation type="journal article" date="2019" name="Int. J. Syst. Evol. Microbiol.">
        <title>The Global Catalogue of Microorganisms (GCM) 10K type strain sequencing project: providing services to taxonomists for standard genome sequencing and annotation.</title>
        <authorList>
            <consortium name="The Broad Institute Genomics Platform"/>
            <consortium name="The Broad Institute Genome Sequencing Center for Infectious Disease"/>
            <person name="Wu L."/>
            <person name="Ma J."/>
        </authorList>
    </citation>
    <scope>NUCLEOTIDE SEQUENCE [LARGE SCALE GENOMIC DNA]</scope>
    <source>
        <strain evidence="3">JCM 17926</strain>
    </source>
</reference>
<dbReference type="InterPro" id="IPR025285">
    <property type="entry name" value="DUF4145"/>
</dbReference>